<dbReference type="InterPro" id="IPR000212">
    <property type="entry name" value="DNA_helicase_UvrD/REP"/>
</dbReference>
<keyword evidence="3 9" id="KW-0347">Helicase</keyword>
<evidence type="ECO:0000256" key="4">
    <source>
        <dbReference type="ARBA" id="ARBA00022840"/>
    </source>
</evidence>
<evidence type="ECO:0000256" key="8">
    <source>
        <dbReference type="ARBA" id="ARBA00048988"/>
    </source>
</evidence>
<dbReference type="GO" id="GO:0005524">
    <property type="term" value="F:ATP binding"/>
    <property type="evidence" value="ECO:0007669"/>
    <property type="project" value="UniProtKB-UniRule"/>
</dbReference>
<sequence>MPVTLRMLEKAEKEISKLERNVKGAVWDFQGKFRREPDSPGLQLKQLRGSKLFSARVKDDYRAILAKVKDNVWLLLTVAHRRESYDDLEKYAERFACEVNAVTGGIEFVDVLAVENSINERRPPETGTPSLFGAYSAKQLVELGVAETLVPIVAKLTSEEELLGLIEYAPQLTGEVLLALHDGKSVDQVRAEIVEPQAADWPVDRDNLVEALARPATQVTTDDEQLKAVLQGDFDRWKVFLHPTQRKLVARDYSGPARVSGGPGTGKTIVALHRVAHLVSQLPDDGEKRILLTTYTRNLATDLRAKLVELAGKDVADRVDVVNIDKLARKVVDNVERSGRQRVVLTDHQAIDEWRALLAEMGDTGWDGEFLADEWSHVILGQALGSFTEYARARRAGRGRPLTRSERMSVWQLAERFAKRMDDNGWTTHAATAAQAARIEAERAARIAAGELSVGGRGYRYLHVVVDEAQDLHAAHWKMLRAMVAEGSRNDIFCVGDTHQRIYDNVVSLGSLGINIRGRSARLTLNYRTTKQILGSALRLLSEESYDDLDGGVDSLAGYRSVLRGAVPTVRGFDTLTAELDGIAAQVEEWVTSGTPLEAIAVCVPTKDLVDRVAARLAAAAVQTVEITPDGPKGREGVHIGTMHRFKGLEFQRMIIAGASDDLLPRAAIDRRRKTDPTRYAREFRRDRSLLFVAATRARDDLAIFWHGAPSRFLYGAQNGN</sequence>
<dbReference type="GO" id="GO:0043138">
    <property type="term" value="F:3'-5' DNA helicase activity"/>
    <property type="evidence" value="ECO:0007669"/>
    <property type="project" value="UniProtKB-EC"/>
</dbReference>
<dbReference type="OrthoDB" id="3196525at2"/>
<comment type="catalytic activity">
    <reaction evidence="6">
        <text>Couples ATP hydrolysis with the unwinding of duplex DNA by translocating in the 3'-5' direction.</text>
        <dbReference type="EC" id="5.6.2.4"/>
    </reaction>
</comment>
<dbReference type="EC" id="5.6.2.4" evidence="7"/>
<evidence type="ECO:0000256" key="5">
    <source>
        <dbReference type="ARBA" id="ARBA00023235"/>
    </source>
</evidence>
<gene>
    <name evidence="12" type="ORF">EV192_10469</name>
</gene>
<comment type="caution">
    <text evidence="12">The sequence shown here is derived from an EMBL/GenBank/DDBJ whole genome shotgun (WGS) entry which is preliminary data.</text>
</comment>
<keyword evidence="13" id="KW-1185">Reference proteome</keyword>
<dbReference type="InterPro" id="IPR027417">
    <property type="entry name" value="P-loop_NTPase"/>
</dbReference>
<dbReference type="SUPFAM" id="SSF52540">
    <property type="entry name" value="P-loop containing nucleoside triphosphate hydrolases"/>
    <property type="match status" value="1"/>
</dbReference>
<dbReference type="GO" id="GO:0016887">
    <property type="term" value="F:ATP hydrolysis activity"/>
    <property type="evidence" value="ECO:0007669"/>
    <property type="project" value="RHEA"/>
</dbReference>
<proteinExistence type="predicted"/>
<keyword evidence="2 9" id="KW-0378">Hydrolase</keyword>
<keyword evidence="4 9" id="KW-0067">ATP-binding</keyword>
<keyword evidence="10" id="KW-0175">Coiled coil</keyword>
<dbReference type="PANTHER" id="PTHR11070:SF45">
    <property type="entry name" value="DNA 3'-5' HELICASE"/>
    <property type="match status" value="1"/>
</dbReference>
<evidence type="ECO:0000313" key="12">
    <source>
        <dbReference type="EMBL" id="TCO59228.1"/>
    </source>
</evidence>
<accession>A0A4R2JPY6</accession>
<dbReference type="InterPro" id="IPR014017">
    <property type="entry name" value="DNA_helicase_UvrD-like_C"/>
</dbReference>
<dbReference type="SUPFAM" id="SSF143011">
    <property type="entry name" value="RelE-like"/>
    <property type="match status" value="1"/>
</dbReference>
<comment type="catalytic activity">
    <reaction evidence="8">
        <text>ATP + H2O = ADP + phosphate + H(+)</text>
        <dbReference type="Rhea" id="RHEA:13065"/>
        <dbReference type="ChEBI" id="CHEBI:15377"/>
        <dbReference type="ChEBI" id="CHEBI:15378"/>
        <dbReference type="ChEBI" id="CHEBI:30616"/>
        <dbReference type="ChEBI" id="CHEBI:43474"/>
        <dbReference type="ChEBI" id="CHEBI:456216"/>
        <dbReference type="EC" id="5.6.2.4"/>
    </reaction>
</comment>
<feature type="domain" description="UvrD-like helicase ATP-binding" evidence="11">
    <location>
        <begin position="240"/>
        <end position="530"/>
    </location>
</feature>
<dbReference type="GO" id="GO:0003677">
    <property type="term" value="F:DNA binding"/>
    <property type="evidence" value="ECO:0007669"/>
    <property type="project" value="InterPro"/>
</dbReference>
<evidence type="ECO:0000256" key="2">
    <source>
        <dbReference type="ARBA" id="ARBA00022801"/>
    </source>
</evidence>
<dbReference type="AlphaFoldDB" id="A0A4R2JPY6"/>
<dbReference type="InterPro" id="IPR035093">
    <property type="entry name" value="RelE/ParE_toxin_dom_sf"/>
</dbReference>
<evidence type="ECO:0000256" key="10">
    <source>
        <dbReference type="SAM" id="Coils"/>
    </source>
</evidence>
<dbReference type="Pfam" id="PF00580">
    <property type="entry name" value="UvrD-helicase"/>
    <property type="match status" value="1"/>
</dbReference>
<evidence type="ECO:0000256" key="1">
    <source>
        <dbReference type="ARBA" id="ARBA00022741"/>
    </source>
</evidence>
<evidence type="ECO:0000256" key="9">
    <source>
        <dbReference type="PROSITE-ProRule" id="PRU00560"/>
    </source>
</evidence>
<evidence type="ECO:0000259" key="11">
    <source>
        <dbReference type="PROSITE" id="PS51198"/>
    </source>
</evidence>
<feature type="coiled-coil region" evidence="10">
    <location>
        <begin position="1"/>
        <end position="28"/>
    </location>
</feature>
<feature type="binding site" evidence="9">
    <location>
        <begin position="261"/>
        <end position="268"/>
    </location>
    <ligand>
        <name>ATP</name>
        <dbReference type="ChEBI" id="CHEBI:30616"/>
    </ligand>
</feature>
<keyword evidence="5" id="KW-0413">Isomerase</keyword>
<evidence type="ECO:0000256" key="3">
    <source>
        <dbReference type="ARBA" id="ARBA00022806"/>
    </source>
</evidence>
<protein>
    <recommendedName>
        <fullName evidence="7">DNA 3'-5' helicase</fullName>
        <ecNumber evidence="7">5.6.2.4</ecNumber>
    </recommendedName>
</protein>
<reference evidence="12 13" key="1">
    <citation type="submission" date="2019-03" db="EMBL/GenBank/DDBJ databases">
        <title>Genomic Encyclopedia of Type Strains, Phase IV (KMG-IV): sequencing the most valuable type-strain genomes for metagenomic binning, comparative biology and taxonomic classification.</title>
        <authorList>
            <person name="Goeker M."/>
        </authorList>
    </citation>
    <scope>NUCLEOTIDE SEQUENCE [LARGE SCALE GENOMIC DNA]</scope>
    <source>
        <strain evidence="12 13">DSM 45934</strain>
    </source>
</reference>
<dbReference type="Pfam" id="PF13361">
    <property type="entry name" value="UvrD_C"/>
    <property type="match status" value="1"/>
</dbReference>
<dbReference type="PROSITE" id="PS51198">
    <property type="entry name" value="UVRD_HELICASE_ATP_BIND"/>
    <property type="match status" value="1"/>
</dbReference>
<evidence type="ECO:0000256" key="6">
    <source>
        <dbReference type="ARBA" id="ARBA00034617"/>
    </source>
</evidence>
<dbReference type="Gene3D" id="3.40.50.300">
    <property type="entry name" value="P-loop containing nucleotide triphosphate hydrolases"/>
    <property type="match status" value="2"/>
</dbReference>
<keyword evidence="1 9" id="KW-0547">Nucleotide-binding</keyword>
<dbReference type="Proteomes" id="UP000295680">
    <property type="component" value="Unassembled WGS sequence"/>
</dbReference>
<dbReference type="PANTHER" id="PTHR11070">
    <property type="entry name" value="UVRD / RECB / PCRA DNA HELICASE FAMILY MEMBER"/>
    <property type="match status" value="1"/>
</dbReference>
<evidence type="ECO:0000256" key="7">
    <source>
        <dbReference type="ARBA" id="ARBA00034808"/>
    </source>
</evidence>
<evidence type="ECO:0000313" key="13">
    <source>
        <dbReference type="Proteomes" id="UP000295680"/>
    </source>
</evidence>
<organism evidence="12 13">
    <name type="scientific">Actinocrispum wychmicini</name>
    <dbReference type="NCBI Taxonomy" id="1213861"/>
    <lineage>
        <taxon>Bacteria</taxon>
        <taxon>Bacillati</taxon>
        <taxon>Actinomycetota</taxon>
        <taxon>Actinomycetes</taxon>
        <taxon>Pseudonocardiales</taxon>
        <taxon>Pseudonocardiaceae</taxon>
        <taxon>Actinocrispum</taxon>
    </lineage>
</organism>
<dbReference type="GO" id="GO:0000725">
    <property type="term" value="P:recombinational repair"/>
    <property type="evidence" value="ECO:0007669"/>
    <property type="project" value="TreeGrafter"/>
</dbReference>
<dbReference type="Gene3D" id="3.30.2310.20">
    <property type="entry name" value="RelE-like"/>
    <property type="match status" value="1"/>
</dbReference>
<dbReference type="InterPro" id="IPR014016">
    <property type="entry name" value="UvrD-like_ATP-bd"/>
</dbReference>
<name>A0A4R2JPY6_9PSEU</name>
<dbReference type="EMBL" id="SLWS01000004">
    <property type="protein sequence ID" value="TCO59228.1"/>
    <property type="molecule type" value="Genomic_DNA"/>
</dbReference>